<dbReference type="Proteomes" id="UP000057181">
    <property type="component" value="Chromosome"/>
</dbReference>
<keyword evidence="4" id="KW-0813">Transport</keyword>
<feature type="transmembrane region" description="Helical" evidence="9">
    <location>
        <begin position="265"/>
        <end position="290"/>
    </location>
</feature>
<evidence type="ECO:0000313" key="12">
    <source>
        <dbReference type="EMBL" id="PLC12809.1"/>
    </source>
</evidence>
<keyword evidence="5 9" id="KW-0812">Transmembrane</keyword>
<evidence type="ECO:0000313" key="13">
    <source>
        <dbReference type="Proteomes" id="UP000057181"/>
    </source>
</evidence>
<dbReference type="AlphaFoldDB" id="A0A0U3HRC3"/>
<evidence type="ECO:0000256" key="1">
    <source>
        <dbReference type="ARBA" id="ARBA00004141"/>
    </source>
</evidence>
<feature type="transmembrane region" description="Helical" evidence="9">
    <location>
        <begin position="122"/>
        <end position="141"/>
    </location>
</feature>
<feature type="transmembrane region" description="Helical" evidence="9">
    <location>
        <begin position="389"/>
        <end position="409"/>
    </location>
</feature>
<feature type="transmembrane region" description="Helical" evidence="9">
    <location>
        <begin position="162"/>
        <end position="181"/>
    </location>
</feature>
<evidence type="ECO:0000256" key="9">
    <source>
        <dbReference type="SAM" id="Phobius"/>
    </source>
</evidence>
<evidence type="ECO:0000256" key="5">
    <source>
        <dbReference type="ARBA" id="ARBA00022692"/>
    </source>
</evidence>
<evidence type="ECO:0000313" key="15">
    <source>
        <dbReference type="Proteomes" id="UP000321155"/>
    </source>
</evidence>
<dbReference type="NCBIfam" id="TIGR00785">
    <property type="entry name" value="dass"/>
    <property type="match status" value="1"/>
</dbReference>
<keyword evidence="6 9" id="KW-1133">Transmembrane helix</keyword>
<reference evidence="11 15" key="3">
    <citation type="submission" date="2019-07" db="EMBL/GenBank/DDBJ databases">
        <title>Whole genome shotgun sequence of Kocuria flava NBRC 107626.</title>
        <authorList>
            <person name="Hosoyama A."/>
            <person name="Uohara A."/>
            <person name="Ohji S."/>
            <person name="Ichikawa N."/>
        </authorList>
    </citation>
    <scope>NUCLEOTIDE SEQUENCE [LARGE SCALE GENOMIC DNA]</scope>
    <source>
        <strain evidence="11 15">NBRC 107626</strain>
    </source>
</reference>
<feature type="transmembrane region" description="Helical" evidence="9">
    <location>
        <begin position="187"/>
        <end position="205"/>
    </location>
</feature>
<proteinExistence type="inferred from homology"/>
<reference evidence="10 13" key="1">
    <citation type="submission" date="2015-11" db="EMBL/GenBank/DDBJ databases">
        <title>Complete Genome Sequence of Kocuria flava strain HO-9041.</title>
        <authorList>
            <person name="Zhou M."/>
            <person name="Dai J."/>
        </authorList>
    </citation>
    <scope>NUCLEOTIDE SEQUENCE [LARGE SCALE GENOMIC DNA]</scope>
    <source>
        <strain evidence="10 13">HO-9041</strain>
    </source>
</reference>
<evidence type="ECO:0000256" key="6">
    <source>
        <dbReference type="ARBA" id="ARBA00022989"/>
    </source>
</evidence>
<dbReference type="Pfam" id="PF00939">
    <property type="entry name" value="Na_sulph_symp"/>
    <property type="match status" value="1"/>
</dbReference>
<organism evidence="10 13">
    <name type="scientific">Kocuria flava</name>
    <dbReference type="NCBI Taxonomy" id="446860"/>
    <lineage>
        <taxon>Bacteria</taxon>
        <taxon>Bacillati</taxon>
        <taxon>Actinomycetota</taxon>
        <taxon>Actinomycetes</taxon>
        <taxon>Micrococcales</taxon>
        <taxon>Micrococcaceae</taxon>
        <taxon>Kocuria</taxon>
    </lineage>
</organism>
<evidence type="ECO:0000313" key="10">
    <source>
        <dbReference type="EMBL" id="ALU40054.1"/>
    </source>
</evidence>
<evidence type="ECO:0000256" key="2">
    <source>
        <dbReference type="ARBA" id="ARBA00006772"/>
    </source>
</evidence>
<feature type="transmembrane region" description="Helical" evidence="9">
    <location>
        <begin position="429"/>
        <end position="446"/>
    </location>
</feature>
<protein>
    <recommendedName>
        <fullName evidence="3">Sodium-dependent dicarboxylate transporter SdcS</fullName>
    </recommendedName>
    <alternativeName>
        <fullName evidence="8">Na(+)/dicarboxylate symporter</fullName>
    </alternativeName>
</protein>
<dbReference type="EMBL" id="CP013254">
    <property type="protein sequence ID" value="ALU40054.1"/>
    <property type="molecule type" value="Genomic_DNA"/>
</dbReference>
<accession>A0A0U3HRC3</accession>
<reference evidence="12 14" key="2">
    <citation type="submission" date="2015-12" db="EMBL/GenBank/DDBJ databases">
        <authorList>
            <person name="Shamseldin A."/>
            <person name="Moawad H."/>
            <person name="Abd El-Rahim W.M."/>
            <person name="Sadowsky M.J."/>
        </authorList>
    </citation>
    <scope>NUCLEOTIDE SEQUENCE [LARGE SCALE GENOMIC DNA]</scope>
    <source>
        <strain evidence="12 14">S43</strain>
    </source>
</reference>
<sequence length="542" mass="56670">MQTQQPVSAGPTSAPPRTDVRTALLGGKTFRSLSEQTLSPREEKFERARQTTGLFLAPAVAILFALLPLNLDATQQTLAAVLLGVIVLWICEPVPIPVGGLIGVAAVVILGVAPAGDVLAPFGSTTIFTFIGAFILAAAMLKHGIAQRLAFAVLSLPGVGKSTYRIIIAFGVITCMLSAFVSNTATVAMLMPTALGILAVIAQLMQDRGVVKADFDPLRLRVGAALLLMLAYGASVGGLLTPVGSPPNLIGRGLIEEATGTRISFAQWMAVAFPICAAMFVVLAVVMFLLNKPEIRRIEGVEDYIREHRAAQGPMSRAEKNTLVAFGLTVTLWLLPAFVSLFAGTESAAYIFLDDRLDEGIVAVLGASLLFILPTNWKKREATLTWSDAAKIDWGTIILFGTGIIFGSLLADTGLAETIGTGASENLNITNVVAITVFSAVLAVLISETTSNTASAAVIVPIVIPLCQAMGVDPFVPAMAATFAASFGFMLPVSTPQNAIVYGTGAVPITRMIRTGIVFDILGVALIVSIVPVMIALVGIGG</sequence>
<dbReference type="GO" id="GO:0015141">
    <property type="term" value="F:succinate transmembrane transporter activity"/>
    <property type="evidence" value="ECO:0007669"/>
    <property type="project" value="UniProtKB-ARBA"/>
</dbReference>
<dbReference type="Proteomes" id="UP000234632">
    <property type="component" value="Unassembled WGS sequence"/>
</dbReference>
<feature type="transmembrane region" description="Helical" evidence="9">
    <location>
        <begin position="453"/>
        <end position="472"/>
    </location>
</feature>
<dbReference type="Proteomes" id="UP000321155">
    <property type="component" value="Unassembled WGS sequence"/>
</dbReference>
<evidence type="ECO:0000256" key="3">
    <source>
        <dbReference type="ARBA" id="ARBA00020150"/>
    </source>
</evidence>
<evidence type="ECO:0000313" key="11">
    <source>
        <dbReference type="EMBL" id="GEO91523.1"/>
    </source>
</evidence>
<feature type="transmembrane region" description="Helical" evidence="9">
    <location>
        <begin position="517"/>
        <end position="540"/>
    </location>
</feature>
<comment type="subcellular location">
    <subcellularLocation>
        <location evidence="1">Membrane</location>
        <topology evidence="1">Multi-pass membrane protein</topology>
    </subcellularLocation>
</comment>
<dbReference type="InterPro" id="IPR001898">
    <property type="entry name" value="SLC13A/DASS"/>
</dbReference>
<feature type="transmembrane region" description="Helical" evidence="9">
    <location>
        <begin position="225"/>
        <end position="245"/>
    </location>
</feature>
<gene>
    <name evidence="10" type="ORF">AS188_10205</name>
    <name evidence="12" type="ORF">AUQ48_11965</name>
    <name evidence="11" type="ORF">KFL01_08290</name>
</gene>
<feature type="transmembrane region" description="Helical" evidence="9">
    <location>
        <begin position="73"/>
        <end position="91"/>
    </location>
</feature>
<evidence type="ECO:0000313" key="14">
    <source>
        <dbReference type="Proteomes" id="UP000234632"/>
    </source>
</evidence>
<feature type="transmembrane region" description="Helical" evidence="9">
    <location>
        <begin position="360"/>
        <end position="377"/>
    </location>
</feature>
<feature type="transmembrane region" description="Helical" evidence="9">
    <location>
        <begin position="51"/>
        <end position="67"/>
    </location>
</feature>
<dbReference type="EMBL" id="LOMZ01000001">
    <property type="protein sequence ID" value="PLC12809.1"/>
    <property type="molecule type" value="Genomic_DNA"/>
</dbReference>
<evidence type="ECO:0000256" key="8">
    <source>
        <dbReference type="ARBA" id="ARBA00031174"/>
    </source>
</evidence>
<keyword evidence="15" id="KW-1185">Reference proteome</keyword>
<dbReference type="PANTHER" id="PTHR10283:SF82">
    <property type="entry name" value="SOLUTE CARRIER FAMILY 13 MEMBER 2"/>
    <property type="match status" value="1"/>
</dbReference>
<evidence type="ECO:0000256" key="4">
    <source>
        <dbReference type="ARBA" id="ARBA00022448"/>
    </source>
</evidence>
<keyword evidence="7 9" id="KW-0472">Membrane</keyword>
<dbReference type="InterPro" id="IPR031312">
    <property type="entry name" value="Na/sul_symport_CS"/>
</dbReference>
<evidence type="ECO:0000256" key="7">
    <source>
        <dbReference type="ARBA" id="ARBA00023136"/>
    </source>
</evidence>
<dbReference type="OrthoDB" id="9766267at2"/>
<dbReference type="PANTHER" id="PTHR10283">
    <property type="entry name" value="SOLUTE CARRIER FAMILY 13 MEMBER"/>
    <property type="match status" value="1"/>
</dbReference>
<name>A0A0U3HRC3_9MICC</name>
<dbReference type="PROSITE" id="PS01271">
    <property type="entry name" value="NA_SULFATE"/>
    <property type="match status" value="1"/>
</dbReference>
<dbReference type="KEGG" id="kfv:AS188_10205"/>
<dbReference type="GO" id="GO:0005886">
    <property type="term" value="C:plasma membrane"/>
    <property type="evidence" value="ECO:0007669"/>
    <property type="project" value="TreeGrafter"/>
</dbReference>
<comment type="similarity">
    <text evidence="2">Belongs to the SLC13A/DASS transporter (TC 2.A.47) family. NADC subfamily.</text>
</comment>
<dbReference type="STRING" id="446860.AS188_10205"/>
<dbReference type="EMBL" id="BJZR01000014">
    <property type="protein sequence ID" value="GEO91523.1"/>
    <property type="molecule type" value="Genomic_DNA"/>
</dbReference>
<feature type="transmembrane region" description="Helical" evidence="9">
    <location>
        <begin position="323"/>
        <end position="345"/>
    </location>
</feature>